<feature type="region of interest" description="Disordered" evidence="1">
    <location>
        <begin position="100"/>
        <end position="119"/>
    </location>
</feature>
<protein>
    <submittedName>
        <fullName evidence="2">Uncharacterized protein</fullName>
    </submittedName>
</protein>
<keyword evidence="3" id="KW-1185">Reference proteome</keyword>
<name>A0A0S4IMI4_BODSA</name>
<dbReference type="AlphaFoldDB" id="A0A0S4IMI4"/>
<dbReference type="EMBL" id="CYKH01000331">
    <property type="protein sequence ID" value="CUF46606.1"/>
    <property type="molecule type" value="Genomic_DNA"/>
</dbReference>
<evidence type="ECO:0000256" key="1">
    <source>
        <dbReference type="SAM" id="MobiDB-lite"/>
    </source>
</evidence>
<reference evidence="3" key="1">
    <citation type="submission" date="2015-09" db="EMBL/GenBank/DDBJ databases">
        <authorList>
            <consortium name="Pathogen Informatics"/>
        </authorList>
    </citation>
    <scope>NUCLEOTIDE SEQUENCE [LARGE SCALE GENOMIC DNA]</scope>
    <source>
        <strain evidence="3">Lake Konstanz</strain>
    </source>
</reference>
<gene>
    <name evidence="2" type="ORF">BSAL_62735</name>
</gene>
<accession>A0A0S4IMI4</accession>
<dbReference type="Proteomes" id="UP000051952">
    <property type="component" value="Unassembled WGS sequence"/>
</dbReference>
<evidence type="ECO:0000313" key="2">
    <source>
        <dbReference type="EMBL" id="CUF46606.1"/>
    </source>
</evidence>
<sequence>MWSCMSVQQRRVLRNYDLLMSSGFCLCNASPPVYASRFACVLSMCKSPTETHHNPFFESLLFRFLRESPLLLLLSSDFYSKILGGKHSVKKNVYISCSEDVRQKEKQRGSELEKGTAFS</sequence>
<dbReference type="VEuPathDB" id="TriTrypDB:BSAL_62735"/>
<proteinExistence type="predicted"/>
<evidence type="ECO:0000313" key="3">
    <source>
        <dbReference type="Proteomes" id="UP000051952"/>
    </source>
</evidence>
<organism evidence="2 3">
    <name type="scientific">Bodo saltans</name>
    <name type="common">Flagellated protozoan</name>
    <dbReference type="NCBI Taxonomy" id="75058"/>
    <lineage>
        <taxon>Eukaryota</taxon>
        <taxon>Discoba</taxon>
        <taxon>Euglenozoa</taxon>
        <taxon>Kinetoplastea</taxon>
        <taxon>Metakinetoplastina</taxon>
        <taxon>Eubodonida</taxon>
        <taxon>Bodonidae</taxon>
        <taxon>Bodo</taxon>
    </lineage>
</organism>